<keyword evidence="2" id="KW-1185">Reference proteome</keyword>
<sequence length="92" mass="10426">MLIEIQEARDTLRVDGTDNDPIIIPLLESIPSYLEVTTGRTWEDNPVHPLAQTVAKFILQLWFDPQGQDSERLKRTIDNLLVSLTAIARGIE</sequence>
<dbReference type="Proteomes" id="UP000215137">
    <property type="component" value="Chromosome"/>
</dbReference>
<dbReference type="InterPro" id="IPR006450">
    <property type="entry name" value="Phage_HK97_gp6-like"/>
</dbReference>
<dbReference type="RefSeq" id="WP_095370791.1">
    <property type="nucleotide sequence ID" value="NZ_CP022983.1"/>
</dbReference>
<dbReference type="EMBL" id="CP022983">
    <property type="protein sequence ID" value="ASV67216.1"/>
    <property type="molecule type" value="Genomic_DNA"/>
</dbReference>
<accession>A0A248TG93</accession>
<dbReference type="OrthoDB" id="1930760at2"/>
<evidence type="ECO:0000313" key="2">
    <source>
        <dbReference type="Proteomes" id="UP000215137"/>
    </source>
</evidence>
<dbReference type="KEGG" id="bko:CKF48_07665"/>
<gene>
    <name evidence="1" type="ORF">CKF48_07665</name>
</gene>
<dbReference type="NCBIfam" id="TIGR01560">
    <property type="entry name" value="put_DNA_pack"/>
    <property type="match status" value="1"/>
</dbReference>
<name>A0A248TG93_9BACI</name>
<evidence type="ECO:0000313" key="1">
    <source>
        <dbReference type="EMBL" id="ASV67216.1"/>
    </source>
</evidence>
<reference evidence="1 2" key="1">
    <citation type="submission" date="2017-08" db="EMBL/GenBank/DDBJ databases">
        <title>Complete Genome Sequence of Bacillus kochii Oregon-R-modENCODE STRAIN BDGP4, isolated from Drosophila melanogaster gut.</title>
        <authorList>
            <person name="Wan K.H."/>
            <person name="Yu C."/>
            <person name="Park S."/>
            <person name="Hammonds A.S."/>
            <person name="Booth B.W."/>
            <person name="Celniker S.E."/>
        </authorList>
    </citation>
    <scope>NUCLEOTIDE SEQUENCE [LARGE SCALE GENOMIC DNA]</scope>
    <source>
        <strain evidence="1 2">BDGP4</strain>
    </source>
</reference>
<organism evidence="1 2">
    <name type="scientific">Cytobacillus kochii</name>
    <dbReference type="NCBI Taxonomy" id="859143"/>
    <lineage>
        <taxon>Bacteria</taxon>
        <taxon>Bacillati</taxon>
        <taxon>Bacillota</taxon>
        <taxon>Bacilli</taxon>
        <taxon>Bacillales</taxon>
        <taxon>Bacillaceae</taxon>
        <taxon>Cytobacillus</taxon>
    </lineage>
</organism>
<protein>
    <submittedName>
        <fullName evidence="1">DNA packaging protein</fullName>
    </submittedName>
</protein>
<proteinExistence type="predicted"/>
<dbReference type="AlphaFoldDB" id="A0A248TG93"/>